<dbReference type="EMBL" id="JACZKO010000038">
    <property type="protein sequence ID" value="MBE0561810.1"/>
    <property type="molecule type" value="Genomic_DNA"/>
</dbReference>
<evidence type="ECO:0000259" key="2">
    <source>
        <dbReference type="Pfam" id="PF10073"/>
    </source>
</evidence>
<dbReference type="Pfam" id="PF10073">
    <property type="entry name" value="GapR_DNA-bd"/>
    <property type="match status" value="1"/>
</dbReference>
<organism evidence="3 4">
    <name type="scientific">Brucella anthropi</name>
    <name type="common">Ochrobactrum anthropi</name>
    <dbReference type="NCBI Taxonomy" id="529"/>
    <lineage>
        <taxon>Bacteria</taxon>
        <taxon>Pseudomonadati</taxon>
        <taxon>Pseudomonadota</taxon>
        <taxon>Alphaproteobacteria</taxon>
        <taxon>Hyphomicrobiales</taxon>
        <taxon>Brucellaceae</taxon>
        <taxon>Brucella/Ochrobactrum group</taxon>
        <taxon>Brucella</taxon>
    </lineage>
</organism>
<dbReference type="GO" id="GO:0003677">
    <property type="term" value="F:DNA binding"/>
    <property type="evidence" value="ECO:0007669"/>
    <property type="project" value="InterPro"/>
</dbReference>
<feature type="domain" description="GapR-like DNA-binding" evidence="2">
    <location>
        <begin position="10"/>
        <end position="79"/>
    </location>
</feature>
<evidence type="ECO:0000313" key="4">
    <source>
        <dbReference type="Proteomes" id="UP000642265"/>
    </source>
</evidence>
<sequence>MIGHNSAQGNDLKAHIEQIERLEEQKKDLGDDIKDVYTVLKSKGYDPKIVRRVIAYRKKDPEKRAEEDAMTDTYLHACGMI</sequence>
<dbReference type="AlphaFoldDB" id="A0A8I0T9W1"/>
<dbReference type="InterPro" id="IPR046367">
    <property type="entry name" value="GapR-like_DNA-bd"/>
</dbReference>
<accession>A0A8I0T9W1</accession>
<feature type="coiled-coil region" evidence="1">
    <location>
        <begin position="5"/>
        <end position="39"/>
    </location>
</feature>
<protein>
    <submittedName>
        <fullName evidence="3">DUF2312 domain-containing protein</fullName>
    </submittedName>
</protein>
<dbReference type="NCBIfam" id="NF010247">
    <property type="entry name" value="PRK13694.1"/>
    <property type="match status" value="1"/>
</dbReference>
<gene>
    <name evidence="3" type="ORF">IH622_13490</name>
</gene>
<evidence type="ECO:0000313" key="3">
    <source>
        <dbReference type="EMBL" id="MBE0561810.1"/>
    </source>
</evidence>
<proteinExistence type="predicted"/>
<comment type="caution">
    <text evidence="3">The sequence shown here is derived from an EMBL/GenBank/DDBJ whole genome shotgun (WGS) entry which is preliminary data.</text>
</comment>
<evidence type="ECO:0000256" key="1">
    <source>
        <dbReference type="SAM" id="Coils"/>
    </source>
</evidence>
<dbReference type="Proteomes" id="UP000642265">
    <property type="component" value="Unassembled WGS sequence"/>
</dbReference>
<reference evidence="3" key="2">
    <citation type="submission" date="2020-10" db="EMBL/GenBank/DDBJ databases">
        <title>Enrichment of novel Verrucomicrobia, Bacteroidetes and Krumholzibacteria in an oxygen-limited, methane- and iron-fed bioreactor inoculated with Bothnian Sea sediments.</title>
        <authorList>
            <person name="Martins P.D."/>
            <person name="de Jong A."/>
            <person name="Lenstra W.K."/>
            <person name="van Helmond N.A.G.M."/>
            <person name="Slomp C.P."/>
            <person name="Jetten M.S.M."/>
            <person name="Welte C.U."/>
            <person name="Rasigraf O."/>
        </authorList>
    </citation>
    <scope>NUCLEOTIDE SEQUENCE</scope>
    <source>
        <strain evidence="3">MAG47</strain>
    </source>
</reference>
<keyword evidence="1" id="KW-0175">Coiled coil</keyword>
<reference evidence="3" key="1">
    <citation type="submission" date="2020-09" db="EMBL/GenBank/DDBJ databases">
        <authorList>
            <person name="Dalcin Martins P."/>
        </authorList>
    </citation>
    <scope>NUCLEOTIDE SEQUENCE</scope>
    <source>
        <strain evidence="3">MAG47</strain>
    </source>
</reference>
<name>A0A8I0T9W1_BRUAN</name>